<dbReference type="EMBL" id="CP007490">
    <property type="protein sequence ID" value="AIC48051.1"/>
    <property type="molecule type" value="Genomic_DNA"/>
</dbReference>
<dbReference type="Pfam" id="PF00486">
    <property type="entry name" value="Trans_reg_C"/>
    <property type="match status" value="1"/>
</dbReference>
<dbReference type="PANTHER" id="PTHR48111">
    <property type="entry name" value="REGULATOR OF RPOS"/>
    <property type="match status" value="1"/>
</dbReference>
<dbReference type="Proteomes" id="UP000067708">
    <property type="component" value="Chromosome"/>
</dbReference>
<dbReference type="GO" id="GO:0006355">
    <property type="term" value="P:regulation of DNA-templated transcription"/>
    <property type="evidence" value="ECO:0007669"/>
    <property type="project" value="InterPro"/>
</dbReference>
<evidence type="ECO:0000256" key="5">
    <source>
        <dbReference type="SAM" id="MobiDB-lite"/>
    </source>
</evidence>
<feature type="domain" description="OmpR/PhoB-type" evidence="6">
    <location>
        <begin position="116"/>
        <end position="218"/>
    </location>
</feature>
<dbReference type="STRING" id="529884.Rhola_00012590"/>
<proteinExistence type="predicted"/>
<feature type="region of interest" description="Disordered" evidence="5">
    <location>
        <begin position="1"/>
        <end position="30"/>
    </location>
</feature>
<dbReference type="HOGENOM" id="CLU_084222_0_0_11"/>
<evidence type="ECO:0000256" key="1">
    <source>
        <dbReference type="ARBA" id="ARBA00022553"/>
    </source>
</evidence>
<dbReference type="GO" id="GO:0000156">
    <property type="term" value="F:phosphorelay response regulator activity"/>
    <property type="evidence" value="ECO:0007669"/>
    <property type="project" value="TreeGrafter"/>
</dbReference>
<dbReference type="AlphaFoldDB" id="A0A060JDW6"/>
<evidence type="ECO:0000313" key="8">
    <source>
        <dbReference type="Proteomes" id="UP000067708"/>
    </source>
</evidence>
<dbReference type="RefSeq" id="WP_051636345.1">
    <property type="nucleotide sequence ID" value="NZ_CP007490.1"/>
</dbReference>
<organism evidence="7 8">
    <name type="scientific">Rhodoluna lacicola</name>
    <dbReference type="NCBI Taxonomy" id="529884"/>
    <lineage>
        <taxon>Bacteria</taxon>
        <taxon>Bacillati</taxon>
        <taxon>Actinomycetota</taxon>
        <taxon>Actinomycetes</taxon>
        <taxon>Micrococcales</taxon>
        <taxon>Microbacteriaceae</taxon>
        <taxon>Luna cluster</taxon>
        <taxon>Luna-1 subcluster</taxon>
        <taxon>Rhodoluna</taxon>
    </lineage>
</organism>
<reference evidence="7 8" key="1">
    <citation type="journal article" date="2014" name="Int. J. Syst. Evol. Microbiol.">
        <title>Rhodoluna lacicola gen. nov., sp. nov., a planktonic freshwater bacterium with stream-lined genome.</title>
        <authorList>
            <person name="Hahn M."/>
            <person name="Schmidt J."/>
            <person name="Taipale S.J."/>
            <person name="Doolittle W.F."/>
            <person name="Koll U."/>
        </authorList>
    </citation>
    <scope>NUCLEOTIDE SEQUENCE [LARGE SCALE GENOMIC DNA]</scope>
    <source>
        <strain evidence="7 8">MWH-Ta8</strain>
    </source>
</reference>
<dbReference type="OrthoDB" id="8927943at2"/>
<dbReference type="eggNOG" id="COG0745">
    <property type="taxonomic scope" value="Bacteria"/>
</dbReference>
<dbReference type="CDD" id="cd00383">
    <property type="entry name" value="trans_reg_C"/>
    <property type="match status" value="1"/>
</dbReference>
<name>A0A060JDW6_9MICO</name>
<dbReference type="GO" id="GO:0000976">
    <property type="term" value="F:transcription cis-regulatory region binding"/>
    <property type="evidence" value="ECO:0007669"/>
    <property type="project" value="TreeGrafter"/>
</dbReference>
<dbReference type="PANTHER" id="PTHR48111:SF40">
    <property type="entry name" value="PHOSPHATE REGULON TRANSCRIPTIONAL REGULATORY PROTEIN PHOB"/>
    <property type="match status" value="1"/>
</dbReference>
<keyword evidence="1" id="KW-0597">Phosphoprotein</keyword>
<dbReference type="InterPro" id="IPR039420">
    <property type="entry name" value="WalR-like"/>
</dbReference>
<feature type="DNA-binding region" description="OmpR/PhoB-type" evidence="4">
    <location>
        <begin position="116"/>
        <end position="218"/>
    </location>
</feature>
<keyword evidence="2" id="KW-0902">Two-component regulatory system</keyword>
<keyword evidence="8" id="KW-1185">Reference proteome</keyword>
<dbReference type="GO" id="GO:0032993">
    <property type="term" value="C:protein-DNA complex"/>
    <property type="evidence" value="ECO:0007669"/>
    <property type="project" value="TreeGrafter"/>
</dbReference>
<dbReference type="SMART" id="SM00862">
    <property type="entry name" value="Trans_reg_C"/>
    <property type="match status" value="1"/>
</dbReference>
<dbReference type="Gene3D" id="1.10.10.10">
    <property type="entry name" value="Winged helix-like DNA-binding domain superfamily/Winged helix DNA-binding domain"/>
    <property type="match status" value="1"/>
</dbReference>
<sequence length="226" mass="24346">MTNPKPTGENSADPAGLANSASPAISAENAPALETEARGFALYVGVDEATAAAAGVSLSELVTALRKTVADLVPSAAAETYAAVALAPKGIGGKPIDVVRTALRDPRALDKLTLAKEKIDPNEPTKGIVIDPSRKKVFADGENADLTYKEFELLQYLIEHEGSTISRREIIDVIWNEGEGEIPNDRTIDVHIRRLRAKIAGYEDIIRTVRGGGYRFDKHPEVIYEI</sequence>
<accession>A0A060JDW6</accession>
<feature type="compositionally biased region" description="Polar residues" evidence="5">
    <location>
        <begin position="1"/>
        <end position="10"/>
    </location>
</feature>
<dbReference type="KEGG" id="rla:Rhola_00012590"/>
<dbReference type="InterPro" id="IPR036388">
    <property type="entry name" value="WH-like_DNA-bd_sf"/>
</dbReference>
<evidence type="ECO:0000256" key="2">
    <source>
        <dbReference type="ARBA" id="ARBA00023012"/>
    </source>
</evidence>
<keyword evidence="3 4" id="KW-0238">DNA-binding</keyword>
<dbReference type="InterPro" id="IPR016032">
    <property type="entry name" value="Sig_transdc_resp-reg_C-effctor"/>
</dbReference>
<gene>
    <name evidence="7" type="ORF">Rhola_00012590</name>
</gene>
<dbReference type="GO" id="GO:0005829">
    <property type="term" value="C:cytosol"/>
    <property type="evidence" value="ECO:0007669"/>
    <property type="project" value="TreeGrafter"/>
</dbReference>
<dbReference type="SUPFAM" id="SSF46894">
    <property type="entry name" value="C-terminal effector domain of the bipartite response regulators"/>
    <property type="match status" value="1"/>
</dbReference>
<dbReference type="PROSITE" id="PS51755">
    <property type="entry name" value="OMPR_PHOB"/>
    <property type="match status" value="1"/>
</dbReference>
<evidence type="ECO:0000313" key="7">
    <source>
        <dbReference type="EMBL" id="AIC48051.1"/>
    </source>
</evidence>
<protein>
    <submittedName>
        <fullName evidence="7">Response regulators consisting of a CheY-like receiver domain and a winged-helix DNA-binding domain</fullName>
    </submittedName>
</protein>
<dbReference type="InterPro" id="IPR001867">
    <property type="entry name" value="OmpR/PhoB-type_DNA-bd"/>
</dbReference>
<evidence type="ECO:0000256" key="3">
    <source>
        <dbReference type="ARBA" id="ARBA00023125"/>
    </source>
</evidence>
<evidence type="ECO:0000259" key="6">
    <source>
        <dbReference type="PROSITE" id="PS51755"/>
    </source>
</evidence>
<evidence type="ECO:0000256" key="4">
    <source>
        <dbReference type="PROSITE-ProRule" id="PRU01091"/>
    </source>
</evidence>